<dbReference type="Proteomes" id="UP001500962">
    <property type="component" value="Unassembled WGS sequence"/>
</dbReference>
<reference evidence="2" key="2">
    <citation type="submission" date="2023-12" db="EMBL/GenBank/DDBJ databases">
        <authorList>
            <person name="Sun Q."/>
            <person name="Inoue M."/>
        </authorList>
    </citation>
    <scope>NUCLEOTIDE SEQUENCE</scope>
    <source>
        <strain evidence="2">JCM 12289</strain>
    </source>
</reference>
<dbReference type="PROSITE" id="PS51358">
    <property type="entry name" value="NOP"/>
    <property type="match status" value="1"/>
</dbReference>
<reference evidence="2" key="1">
    <citation type="journal article" date="2014" name="Int. J. Syst. Evol. Microbiol.">
        <title>Complete genome sequence of Corynebacterium casei LMG S-19264T (=DSM 44701T), isolated from a smear-ripened cheese.</title>
        <authorList>
            <consortium name="US DOE Joint Genome Institute (JGI-PGF)"/>
            <person name="Walter F."/>
            <person name="Albersmeier A."/>
            <person name="Kalinowski J."/>
            <person name="Ruckert C."/>
        </authorList>
    </citation>
    <scope>NUCLEOTIDE SEQUENCE</scope>
    <source>
        <strain evidence="2">JCM 12289</strain>
    </source>
</reference>
<dbReference type="AlphaFoldDB" id="A0AAV3SI50"/>
<proteinExistence type="predicted"/>
<organism evidence="2 3">
    <name type="scientific">Halococcus dombrowskii</name>
    <dbReference type="NCBI Taxonomy" id="179637"/>
    <lineage>
        <taxon>Archaea</taxon>
        <taxon>Methanobacteriati</taxon>
        <taxon>Methanobacteriota</taxon>
        <taxon>Stenosarchaea group</taxon>
        <taxon>Halobacteria</taxon>
        <taxon>Halobacteriales</taxon>
        <taxon>Halococcaceae</taxon>
        <taxon>Halococcus</taxon>
    </lineage>
</organism>
<dbReference type="InterPro" id="IPR045056">
    <property type="entry name" value="Nop56/Nop58"/>
</dbReference>
<dbReference type="PANTHER" id="PTHR10894">
    <property type="entry name" value="NUCLEOLAR PROTEIN 5 NUCLEOLAR PROTEIN NOP5 NOP58"/>
    <property type="match status" value="1"/>
</dbReference>
<dbReference type="Gene3D" id="1.10.246.90">
    <property type="entry name" value="Nop domain"/>
    <property type="match status" value="1"/>
</dbReference>
<dbReference type="InterPro" id="IPR042239">
    <property type="entry name" value="Nop_C"/>
</dbReference>
<evidence type="ECO:0000259" key="1">
    <source>
        <dbReference type="PROSITE" id="PS51358"/>
    </source>
</evidence>
<feature type="domain" description="Nop" evidence="1">
    <location>
        <begin position="187"/>
        <end position="301"/>
    </location>
</feature>
<gene>
    <name evidence="2" type="ORF">GCM10008985_27040</name>
</gene>
<evidence type="ECO:0000313" key="3">
    <source>
        <dbReference type="Proteomes" id="UP001500962"/>
    </source>
</evidence>
<dbReference type="InterPro" id="IPR036070">
    <property type="entry name" value="Nop_dom_sf"/>
</dbReference>
<accession>A0AAV3SI50</accession>
<dbReference type="GO" id="GO:0030515">
    <property type="term" value="F:snoRNA binding"/>
    <property type="evidence" value="ECO:0007669"/>
    <property type="project" value="InterPro"/>
</dbReference>
<dbReference type="GO" id="GO:0031428">
    <property type="term" value="C:box C/D methylation guide snoRNP complex"/>
    <property type="evidence" value="ECO:0007669"/>
    <property type="project" value="InterPro"/>
</dbReference>
<dbReference type="InterPro" id="IPR029012">
    <property type="entry name" value="Helix_hairpin_bin_sf"/>
</dbReference>
<dbReference type="InterPro" id="IPR002687">
    <property type="entry name" value="Nop_dom"/>
</dbReference>
<dbReference type="Pfam" id="PF01798">
    <property type="entry name" value="Nop"/>
    <property type="match status" value="1"/>
</dbReference>
<name>A0AAV3SI50_HALDO</name>
<sequence>MYATIALDGPWVVVRRGAYRTPFRRRSVTAAMSEGWFAGLATDQVGAERVREGSADAPDAWPDRAIEAGVVTSEEAYYDRLHEATTAAARTAMEERERADDQQVIHAVRAMDDAGRMANELAERVAEWAGSRDAASGTGIDYCRELAATDPAEPADERLVSLAERAIELDDERDALERYVERVVRDAAPNLAALAGPTLAARLLALAGGLDSMAKTSSSTVQVLGAEEALFAHLRGQAPSPKHGVIYVHEYVRGTRPEKRGSAARALAGKLTIAARIDHYAGDRRPSLEADLDERMRRIRTGGEDDGAA</sequence>
<dbReference type="Gene3D" id="1.10.287.660">
    <property type="entry name" value="Helix hairpin bin"/>
    <property type="match status" value="1"/>
</dbReference>
<dbReference type="SUPFAM" id="SSF89124">
    <property type="entry name" value="Nop domain"/>
    <property type="match status" value="1"/>
</dbReference>
<comment type="caution">
    <text evidence="2">The sequence shown here is derived from an EMBL/GenBank/DDBJ whole genome shotgun (WGS) entry which is preliminary data.</text>
</comment>
<protein>
    <submittedName>
        <fullName evidence="2">NOP5/NOP56 family protein</fullName>
    </submittedName>
</protein>
<dbReference type="PANTHER" id="PTHR10894:SF0">
    <property type="entry name" value="NUCLEOLAR PROTEIN 56"/>
    <property type="match status" value="1"/>
</dbReference>
<evidence type="ECO:0000313" key="2">
    <source>
        <dbReference type="EMBL" id="GAA0468613.1"/>
    </source>
</evidence>
<dbReference type="EMBL" id="BAAADN010000043">
    <property type="protein sequence ID" value="GAA0468613.1"/>
    <property type="molecule type" value="Genomic_DNA"/>
</dbReference>